<accession>A0A517SFG7</accession>
<feature type="transmembrane region" description="Helical" evidence="1">
    <location>
        <begin position="24"/>
        <end position="40"/>
    </location>
</feature>
<dbReference type="RefSeq" id="WP_145030689.1">
    <property type="nucleotide sequence ID" value="NZ_CP036271.1"/>
</dbReference>
<dbReference type="AlphaFoldDB" id="A0A517SFG7"/>
<feature type="transmembrane region" description="Helical" evidence="1">
    <location>
        <begin position="113"/>
        <end position="133"/>
    </location>
</feature>
<dbReference type="EMBL" id="CP036271">
    <property type="protein sequence ID" value="QDT54871.1"/>
    <property type="molecule type" value="Genomic_DNA"/>
</dbReference>
<feature type="transmembrane region" description="Helical" evidence="1">
    <location>
        <begin position="486"/>
        <end position="506"/>
    </location>
</feature>
<dbReference type="KEGG" id="ccos:Pan44_29100"/>
<keyword evidence="1" id="KW-0472">Membrane</keyword>
<feature type="transmembrane region" description="Helical" evidence="1">
    <location>
        <begin position="459"/>
        <end position="480"/>
    </location>
</feature>
<keyword evidence="1" id="KW-1133">Transmembrane helix</keyword>
<reference evidence="2 3" key="1">
    <citation type="submission" date="2019-02" db="EMBL/GenBank/DDBJ databases">
        <title>Deep-cultivation of Planctomycetes and their phenomic and genomic characterization uncovers novel biology.</title>
        <authorList>
            <person name="Wiegand S."/>
            <person name="Jogler M."/>
            <person name="Boedeker C."/>
            <person name="Pinto D."/>
            <person name="Vollmers J."/>
            <person name="Rivas-Marin E."/>
            <person name="Kohn T."/>
            <person name="Peeters S.H."/>
            <person name="Heuer A."/>
            <person name="Rast P."/>
            <person name="Oberbeckmann S."/>
            <person name="Bunk B."/>
            <person name="Jeske O."/>
            <person name="Meyerdierks A."/>
            <person name="Storesund J.E."/>
            <person name="Kallscheuer N."/>
            <person name="Luecker S."/>
            <person name="Lage O.M."/>
            <person name="Pohl T."/>
            <person name="Merkel B.J."/>
            <person name="Hornburger P."/>
            <person name="Mueller R.-W."/>
            <person name="Bruemmer F."/>
            <person name="Labrenz M."/>
            <person name="Spormann A.M."/>
            <person name="Op den Camp H."/>
            <person name="Overmann J."/>
            <person name="Amann R."/>
            <person name="Jetten M.S.M."/>
            <person name="Mascher T."/>
            <person name="Medema M.H."/>
            <person name="Devos D.P."/>
            <person name="Kaster A.-K."/>
            <person name="Ovreas L."/>
            <person name="Rohde M."/>
            <person name="Galperin M.Y."/>
            <person name="Jogler C."/>
        </authorList>
    </citation>
    <scope>NUCLEOTIDE SEQUENCE [LARGE SCALE GENOMIC DNA]</scope>
    <source>
        <strain evidence="2 3">Pan44</strain>
    </source>
</reference>
<evidence type="ECO:0000256" key="1">
    <source>
        <dbReference type="SAM" id="Phobius"/>
    </source>
</evidence>
<feature type="transmembrane region" description="Helical" evidence="1">
    <location>
        <begin position="427"/>
        <end position="452"/>
    </location>
</feature>
<feature type="transmembrane region" description="Helical" evidence="1">
    <location>
        <begin position="235"/>
        <end position="253"/>
    </location>
</feature>
<keyword evidence="1" id="KW-0812">Transmembrane</keyword>
<proteinExistence type="predicted"/>
<feature type="transmembrane region" description="Helical" evidence="1">
    <location>
        <begin position="139"/>
        <end position="161"/>
    </location>
</feature>
<dbReference type="InParanoid" id="A0A517SFG7"/>
<dbReference type="Proteomes" id="UP000315700">
    <property type="component" value="Chromosome"/>
</dbReference>
<feature type="transmembrane region" description="Helical" evidence="1">
    <location>
        <begin position="339"/>
        <end position="359"/>
    </location>
</feature>
<evidence type="ECO:0000313" key="3">
    <source>
        <dbReference type="Proteomes" id="UP000315700"/>
    </source>
</evidence>
<sequence>MFRKTLALLVRALRVDARSIRPHLVRMGLLITILWLLYLADELSRRSGAPGLQLFQSLTYVNIWFITLVGVTYFSSAITEEKEERTLGLLRMADIGGGAILLGKWLPRVVGMLSLVAVQFPFTLLAITLGGVTQNQVNAVYAALFLHLFSVGTYSLLASVYCRNTGTACRVAFTALFLRWLIPTVASALAAFGGARVVGSKTLEWIGRLNEGSVYALTSRALATTFAEGPFPAAAAWWLGESLFLFALAWLIFEPCTQGDVLSDVQPSLWSRLTSKKQRSKHRRAWPAAIAGKDFMLLAGGFRGSLLRFAGYMAIVALFVGLISIGGGRITAQDLGSTLMGFGIGFLALDLVQSAAKVFRVELQDQTWSALMMLPRTLNGIAWSKIAGCAIGWWPSLLTITLGGLMVPHAVAQILDGMFEPDAFFPIAYFVTQCVLFLELTVLTSITLTWAAWPLAAPLSFFVVFLGNAFVMTCLISSIAGSGNGLQVIFFVLTGISVTLAAFLYYRIGVRLVAKASEGV</sequence>
<feature type="transmembrane region" description="Helical" evidence="1">
    <location>
        <begin position="380"/>
        <end position="407"/>
    </location>
</feature>
<evidence type="ECO:0000313" key="2">
    <source>
        <dbReference type="EMBL" id="QDT54871.1"/>
    </source>
</evidence>
<feature type="transmembrane region" description="Helical" evidence="1">
    <location>
        <begin position="52"/>
        <end position="74"/>
    </location>
</feature>
<keyword evidence="3" id="KW-1185">Reference proteome</keyword>
<organism evidence="2 3">
    <name type="scientific">Caulifigura coniformis</name>
    <dbReference type="NCBI Taxonomy" id="2527983"/>
    <lineage>
        <taxon>Bacteria</taxon>
        <taxon>Pseudomonadati</taxon>
        <taxon>Planctomycetota</taxon>
        <taxon>Planctomycetia</taxon>
        <taxon>Planctomycetales</taxon>
        <taxon>Planctomycetaceae</taxon>
        <taxon>Caulifigura</taxon>
    </lineage>
</organism>
<feature type="transmembrane region" description="Helical" evidence="1">
    <location>
        <begin position="306"/>
        <end position="327"/>
    </location>
</feature>
<protein>
    <submittedName>
        <fullName evidence="2">ABC-2 family transporter protein</fullName>
    </submittedName>
</protein>
<name>A0A517SFG7_9PLAN</name>
<gene>
    <name evidence="2" type="ORF">Pan44_29100</name>
</gene>
<dbReference type="OrthoDB" id="240327at2"/>
<feature type="transmembrane region" description="Helical" evidence="1">
    <location>
        <begin position="173"/>
        <end position="195"/>
    </location>
</feature>